<dbReference type="EMBL" id="CAFBNF010000104">
    <property type="protein sequence ID" value="CAB4944339.1"/>
    <property type="molecule type" value="Genomic_DNA"/>
</dbReference>
<dbReference type="AlphaFoldDB" id="A0A6J7JNR0"/>
<name>A0A6J7JNR0_9ZZZZ</name>
<dbReference type="InterPro" id="IPR002933">
    <property type="entry name" value="Peptidase_M20"/>
</dbReference>
<evidence type="ECO:0000256" key="3">
    <source>
        <dbReference type="ARBA" id="ARBA00022801"/>
    </source>
</evidence>
<evidence type="ECO:0000259" key="4">
    <source>
        <dbReference type="Pfam" id="PF07687"/>
    </source>
</evidence>
<dbReference type="InterPro" id="IPR011650">
    <property type="entry name" value="Peptidase_M20_dimer"/>
</dbReference>
<organism evidence="5">
    <name type="scientific">freshwater metagenome</name>
    <dbReference type="NCBI Taxonomy" id="449393"/>
    <lineage>
        <taxon>unclassified sequences</taxon>
        <taxon>metagenomes</taxon>
        <taxon>ecological metagenomes</taxon>
    </lineage>
</organism>
<dbReference type="NCBIfam" id="NF005914">
    <property type="entry name" value="PRK07907.1"/>
    <property type="match status" value="1"/>
</dbReference>
<evidence type="ECO:0000313" key="5">
    <source>
        <dbReference type="EMBL" id="CAB4944339.1"/>
    </source>
</evidence>
<sequence>MNLSEESAATITGNVAAVMPAVVAALEDLVRIPGIAFPGFPEAEVDRARDATVQILRDAGFPTVKVLPIEGGSDAVFAECPGPAGSPTVLLYAHYDVQPAGDESLWNSEPFEPTERDGRLYGRGAADDKSGVVIHAGVLKALLAANGGTPPCTVRVIVEGDEEWGGSLESIVPSHLDLLRADAIVVADVGNLRIGEPTFTTALRGMAAITIEVRTLEGAVHSGMFGGPAPDALMAVIITLASLRDAQGDTVIEGLSGFDWDGPDYPEPLYRELAGVVDGQPLVGTGTMSSRLFSRPVASVVGIDAPRVEGAINAVIPFARAQVSLRVPPGHDPRVAQAALAEHLLAHVPWGVHAEITKGGTGAGVRVATDGPAYAAARRAMQQAYGRESVEIGSGGSVPLIDVLREEFPDAEILLFGAQDPAARIHAPNESVDLNELHRAVLAEALFIAELAADVVA</sequence>
<keyword evidence="1" id="KW-0645">Protease</keyword>
<dbReference type="SUPFAM" id="SSF53187">
    <property type="entry name" value="Zn-dependent exopeptidases"/>
    <property type="match status" value="1"/>
</dbReference>
<dbReference type="GO" id="GO:0008233">
    <property type="term" value="F:peptidase activity"/>
    <property type="evidence" value="ECO:0007669"/>
    <property type="project" value="UniProtKB-KW"/>
</dbReference>
<accession>A0A6J7JNR0</accession>
<gene>
    <name evidence="5" type="ORF">UFOPK3773_01037</name>
</gene>
<dbReference type="Pfam" id="PF01546">
    <property type="entry name" value="Peptidase_M20"/>
    <property type="match status" value="1"/>
</dbReference>
<proteinExistence type="predicted"/>
<dbReference type="Gene3D" id="3.40.630.10">
    <property type="entry name" value="Zn peptidases"/>
    <property type="match status" value="1"/>
</dbReference>
<protein>
    <submittedName>
        <fullName evidence="5">Unannotated protein</fullName>
    </submittedName>
</protein>
<dbReference type="Gene3D" id="3.30.70.360">
    <property type="match status" value="1"/>
</dbReference>
<keyword evidence="3" id="KW-0378">Hydrolase</keyword>
<dbReference type="GO" id="GO:0046872">
    <property type="term" value="F:metal ion binding"/>
    <property type="evidence" value="ECO:0007669"/>
    <property type="project" value="UniProtKB-KW"/>
</dbReference>
<feature type="domain" description="Peptidase M20 dimerisation" evidence="4">
    <location>
        <begin position="202"/>
        <end position="350"/>
    </location>
</feature>
<reference evidence="5" key="1">
    <citation type="submission" date="2020-05" db="EMBL/GenBank/DDBJ databases">
        <authorList>
            <person name="Chiriac C."/>
            <person name="Salcher M."/>
            <person name="Ghai R."/>
            <person name="Kavagutti S V."/>
        </authorList>
    </citation>
    <scope>NUCLEOTIDE SEQUENCE</scope>
</reference>
<evidence type="ECO:0000256" key="1">
    <source>
        <dbReference type="ARBA" id="ARBA00022670"/>
    </source>
</evidence>
<keyword evidence="2" id="KW-0479">Metal-binding</keyword>
<dbReference type="PANTHER" id="PTHR43270">
    <property type="entry name" value="BETA-ALA-HIS DIPEPTIDASE"/>
    <property type="match status" value="1"/>
</dbReference>
<dbReference type="Pfam" id="PF07687">
    <property type="entry name" value="M20_dimer"/>
    <property type="match status" value="1"/>
</dbReference>
<dbReference type="GO" id="GO:0006508">
    <property type="term" value="P:proteolysis"/>
    <property type="evidence" value="ECO:0007669"/>
    <property type="project" value="UniProtKB-KW"/>
</dbReference>
<dbReference type="InterPro" id="IPR051458">
    <property type="entry name" value="Cyt/Met_Dipeptidase"/>
</dbReference>
<dbReference type="PANTHER" id="PTHR43270:SF12">
    <property type="entry name" value="SUCCINYL-DIAMINOPIMELATE DESUCCINYLASE"/>
    <property type="match status" value="1"/>
</dbReference>
<evidence type="ECO:0000256" key="2">
    <source>
        <dbReference type="ARBA" id="ARBA00022723"/>
    </source>
</evidence>